<reference evidence="1 2" key="1">
    <citation type="submission" date="2021-06" db="EMBL/GenBank/DDBJ databases">
        <title>Caerostris extrusa draft genome.</title>
        <authorList>
            <person name="Kono N."/>
            <person name="Arakawa K."/>
        </authorList>
    </citation>
    <scope>NUCLEOTIDE SEQUENCE [LARGE SCALE GENOMIC DNA]</scope>
</reference>
<dbReference type="Proteomes" id="UP001054945">
    <property type="component" value="Unassembled WGS sequence"/>
</dbReference>
<protein>
    <submittedName>
        <fullName evidence="1">Uncharacterized protein</fullName>
    </submittedName>
</protein>
<sequence length="78" mass="8481">MPGDTSFLVIAGNLNSPFSRCIVFPRLENSVDRGSNCFTTSPILSYSHCVLNIPYLVECSVRLATSAAAILTERWGAE</sequence>
<dbReference type="EMBL" id="BPLR01007451">
    <property type="protein sequence ID" value="GIY17012.1"/>
    <property type="molecule type" value="Genomic_DNA"/>
</dbReference>
<name>A0AAV4R9C7_CAEEX</name>
<accession>A0AAV4R9C7</accession>
<organism evidence="1 2">
    <name type="scientific">Caerostris extrusa</name>
    <name type="common">Bark spider</name>
    <name type="synonym">Caerostris bankana</name>
    <dbReference type="NCBI Taxonomy" id="172846"/>
    <lineage>
        <taxon>Eukaryota</taxon>
        <taxon>Metazoa</taxon>
        <taxon>Ecdysozoa</taxon>
        <taxon>Arthropoda</taxon>
        <taxon>Chelicerata</taxon>
        <taxon>Arachnida</taxon>
        <taxon>Araneae</taxon>
        <taxon>Araneomorphae</taxon>
        <taxon>Entelegynae</taxon>
        <taxon>Araneoidea</taxon>
        <taxon>Araneidae</taxon>
        <taxon>Caerostris</taxon>
    </lineage>
</organism>
<keyword evidence="2" id="KW-1185">Reference proteome</keyword>
<evidence type="ECO:0000313" key="2">
    <source>
        <dbReference type="Proteomes" id="UP001054945"/>
    </source>
</evidence>
<comment type="caution">
    <text evidence="1">The sequence shown here is derived from an EMBL/GenBank/DDBJ whole genome shotgun (WGS) entry which is preliminary data.</text>
</comment>
<dbReference type="AlphaFoldDB" id="A0AAV4R9C7"/>
<proteinExistence type="predicted"/>
<evidence type="ECO:0000313" key="1">
    <source>
        <dbReference type="EMBL" id="GIY17012.1"/>
    </source>
</evidence>
<gene>
    <name evidence="1" type="ORF">CEXT_318491</name>
</gene>